<dbReference type="EMBL" id="AMGX01000036">
    <property type="protein sequence ID" value="EXJ56259.1"/>
    <property type="molecule type" value="Genomic_DNA"/>
</dbReference>
<dbReference type="Gene3D" id="3.50.30.50">
    <property type="entry name" value="Putative cyclase"/>
    <property type="match status" value="1"/>
</dbReference>
<dbReference type="eggNOG" id="ENOG502SHBW">
    <property type="taxonomic scope" value="Eukaryota"/>
</dbReference>
<accession>W9WCL1</accession>
<dbReference type="OrthoDB" id="5396at2759"/>
<dbReference type="GO" id="GO:0004061">
    <property type="term" value="F:arylformamidase activity"/>
    <property type="evidence" value="ECO:0007669"/>
    <property type="project" value="InterPro"/>
</dbReference>
<evidence type="ECO:0008006" key="4">
    <source>
        <dbReference type="Google" id="ProtNLM"/>
    </source>
</evidence>
<comment type="similarity">
    <text evidence="1">Belongs to the Cyclase 1 superfamily.</text>
</comment>
<evidence type="ECO:0000256" key="1">
    <source>
        <dbReference type="ARBA" id="ARBA00007865"/>
    </source>
</evidence>
<dbReference type="Proteomes" id="UP000019471">
    <property type="component" value="Unassembled WGS sequence"/>
</dbReference>
<dbReference type="RefSeq" id="XP_007751474.1">
    <property type="nucleotide sequence ID" value="XM_007753284.1"/>
</dbReference>
<dbReference type="PANTHER" id="PTHR34861">
    <property type="match status" value="1"/>
</dbReference>
<protein>
    <recommendedName>
        <fullName evidence="4">Cyclase</fullName>
    </recommendedName>
</protein>
<proteinExistence type="inferred from homology"/>
<organism evidence="2 3">
    <name type="scientific">Cladophialophora psammophila CBS 110553</name>
    <dbReference type="NCBI Taxonomy" id="1182543"/>
    <lineage>
        <taxon>Eukaryota</taxon>
        <taxon>Fungi</taxon>
        <taxon>Dikarya</taxon>
        <taxon>Ascomycota</taxon>
        <taxon>Pezizomycotina</taxon>
        <taxon>Eurotiomycetes</taxon>
        <taxon>Chaetothyriomycetidae</taxon>
        <taxon>Chaetothyriales</taxon>
        <taxon>Herpotrichiellaceae</taxon>
        <taxon>Cladophialophora</taxon>
    </lineage>
</organism>
<dbReference type="GeneID" id="19197401"/>
<dbReference type="Pfam" id="PF04199">
    <property type="entry name" value="Cyclase"/>
    <property type="match status" value="1"/>
</dbReference>
<dbReference type="GO" id="GO:0019441">
    <property type="term" value="P:L-tryptophan catabolic process to kynurenine"/>
    <property type="evidence" value="ECO:0007669"/>
    <property type="project" value="InterPro"/>
</dbReference>
<dbReference type="HOGENOM" id="CLU_030671_1_0_1"/>
<dbReference type="InterPro" id="IPR007325">
    <property type="entry name" value="KFase/CYL"/>
</dbReference>
<dbReference type="AlphaFoldDB" id="W9WCL1"/>
<dbReference type="SUPFAM" id="SSF102198">
    <property type="entry name" value="Putative cyclase"/>
    <property type="match status" value="1"/>
</dbReference>
<gene>
    <name evidence="2" type="ORF">A1O5_12715</name>
</gene>
<evidence type="ECO:0000313" key="3">
    <source>
        <dbReference type="Proteomes" id="UP000019471"/>
    </source>
</evidence>
<keyword evidence="3" id="KW-1185">Reference proteome</keyword>
<sequence length="344" mass="38095">MAQLSTIPDFDSLPKVKGMPQGCAWGVFDKDGKKDHLGTLNLITPDVVQEAVKEVRDGVSISLNWSLGAIAEAGFGRRALKHNVIDMSEGALRTVAFDDEVSFNTQCSSQWDSLVHVAHQPTGLHYNGTRPRKDDLVQPYGKVDVDKALPTLNHWHERGCMVGRGVLLDYREYAREHGIKYDCFDAHAISVQDLEAVAKYQCTTFKHGDILLIRTGYTEELDGLDAQGQARLLGTHKAVGVKGNRESARWIWNHHFAAVAGDQVAFEVIPPTIEEDNNRVGGLNELVLHQYFLSLFGLCIGELWDLKALGEHCRKVRRYEFLLTSAPLNVPGSVGSPPNALAIF</sequence>
<dbReference type="PANTHER" id="PTHR34861:SF10">
    <property type="entry name" value="CYCLASE"/>
    <property type="match status" value="1"/>
</dbReference>
<comment type="caution">
    <text evidence="2">The sequence shown here is derived from an EMBL/GenBank/DDBJ whole genome shotgun (WGS) entry which is preliminary data.</text>
</comment>
<name>W9WCL1_9EURO</name>
<dbReference type="InterPro" id="IPR037175">
    <property type="entry name" value="KFase_sf"/>
</dbReference>
<reference evidence="2 3" key="1">
    <citation type="submission" date="2013-03" db="EMBL/GenBank/DDBJ databases">
        <title>The Genome Sequence of Cladophialophora psammophila CBS 110553.</title>
        <authorList>
            <consortium name="The Broad Institute Genomics Platform"/>
            <person name="Cuomo C."/>
            <person name="de Hoog S."/>
            <person name="Gorbushina A."/>
            <person name="Walker B."/>
            <person name="Young S.K."/>
            <person name="Zeng Q."/>
            <person name="Gargeya S."/>
            <person name="Fitzgerald M."/>
            <person name="Haas B."/>
            <person name="Abouelleil A."/>
            <person name="Allen A.W."/>
            <person name="Alvarado L."/>
            <person name="Arachchi H.M."/>
            <person name="Berlin A.M."/>
            <person name="Chapman S.B."/>
            <person name="Gainer-Dewar J."/>
            <person name="Goldberg J."/>
            <person name="Griggs A."/>
            <person name="Gujja S."/>
            <person name="Hansen M."/>
            <person name="Howarth C."/>
            <person name="Imamovic A."/>
            <person name="Ireland A."/>
            <person name="Larimer J."/>
            <person name="McCowan C."/>
            <person name="Murphy C."/>
            <person name="Pearson M."/>
            <person name="Poon T.W."/>
            <person name="Priest M."/>
            <person name="Roberts A."/>
            <person name="Saif S."/>
            <person name="Shea T."/>
            <person name="Sisk P."/>
            <person name="Sykes S."/>
            <person name="Wortman J."/>
            <person name="Nusbaum C."/>
            <person name="Birren B."/>
        </authorList>
    </citation>
    <scope>NUCLEOTIDE SEQUENCE [LARGE SCALE GENOMIC DNA]</scope>
    <source>
        <strain evidence="2 3">CBS 110553</strain>
    </source>
</reference>
<evidence type="ECO:0000313" key="2">
    <source>
        <dbReference type="EMBL" id="EXJ56259.1"/>
    </source>
</evidence>